<evidence type="ECO:0000256" key="3">
    <source>
        <dbReference type="ARBA" id="ARBA00022691"/>
    </source>
</evidence>
<dbReference type="InterPro" id="IPR040758">
    <property type="entry name" value="PrmC_N"/>
</dbReference>
<dbReference type="InterPro" id="IPR004556">
    <property type="entry name" value="HemK-like"/>
</dbReference>
<accession>E6U2W0</accession>
<dbReference type="HOGENOM" id="CLU_018398_3_1_9"/>
<dbReference type="InterPro" id="IPR050320">
    <property type="entry name" value="N5-glutamine_MTase"/>
</dbReference>
<evidence type="ECO:0000259" key="5">
    <source>
        <dbReference type="Pfam" id="PF17827"/>
    </source>
</evidence>
<dbReference type="RefSeq" id="WP_013485850.1">
    <property type="nucleotide sequence ID" value="NC_014828.1"/>
</dbReference>
<organism evidence="6 7">
    <name type="scientific">Ethanoligenens harbinense (strain DSM 18485 / JCM 12961 / CGMCC 1.5033 / YUAN-3)</name>
    <dbReference type="NCBI Taxonomy" id="663278"/>
    <lineage>
        <taxon>Bacteria</taxon>
        <taxon>Bacillati</taxon>
        <taxon>Bacillota</taxon>
        <taxon>Clostridia</taxon>
        <taxon>Eubacteriales</taxon>
        <taxon>Oscillospiraceae</taxon>
        <taxon>Ethanoligenens</taxon>
    </lineage>
</organism>
<feature type="domain" description="Release factor glutamine methyltransferase N-terminal" evidence="5">
    <location>
        <begin position="6"/>
        <end position="73"/>
    </location>
</feature>
<dbReference type="CDD" id="cd02440">
    <property type="entry name" value="AdoMet_MTases"/>
    <property type="match status" value="1"/>
</dbReference>
<dbReference type="GO" id="GO:0032259">
    <property type="term" value="P:methylation"/>
    <property type="evidence" value="ECO:0007669"/>
    <property type="project" value="UniProtKB-KW"/>
</dbReference>
<sequence length="287" mass="31116">MTARALYRAIRQRLTQADKPAFDAACLLEKHVRLRREELPLRGDTPVAEDVCTALWADVERRAAGEPLQYLLGEWEFMGLPFKVGPGVLIPRPETELLVEAAIAYLNVQPPDAAAPRLLELCAGSGCVAISAARATGCEAVCLEYSADALGYLRANIALHGLEDRVRAVEGDMLLPPRGVLSGSFDVLLCNPPYIRTEELPALQAEVRREPVLALDGGPDGLRFYRALCAWVPVLRPGGLLACEVGMGQAEDVARLLEDAGLCNVAVRNDYAGIGRMVRGYRAKADQ</sequence>
<comment type="caution">
    <text evidence="4">Lacks conserved residue(s) required for the propagation of feature annotation.</text>
</comment>
<dbReference type="GO" id="GO:0102559">
    <property type="term" value="F:peptide chain release factor N(5)-glutamine methyltransferase activity"/>
    <property type="evidence" value="ECO:0007669"/>
    <property type="project" value="UniProtKB-EC"/>
</dbReference>
<comment type="function">
    <text evidence="4">Methylates the class 1 translation termination release factors RF1/PrfA and RF2/PrfB on the glutamine residue of the universally conserved GGQ motif.</text>
</comment>
<dbReference type="SUPFAM" id="SSF53335">
    <property type="entry name" value="S-adenosyl-L-methionine-dependent methyltransferases"/>
    <property type="match status" value="1"/>
</dbReference>
<dbReference type="NCBIfam" id="TIGR00536">
    <property type="entry name" value="hemK_fam"/>
    <property type="match status" value="1"/>
</dbReference>
<dbReference type="Pfam" id="PF17827">
    <property type="entry name" value="PrmC_N"/>
    <property type="match status" value="1"/>
</dbReference>
<gene>
    <name evidence="4" type="primary">prmC</name>
    <name evidence="6" type="ordered locus">Ethha_1984</name>
</gene>
<dbReference type="EC" id="2.1.1.297" evidence="4"/>
<name>E6U2W0_ETHHY</name>
<proteinExistence type="inferred from homology"/>
<dbReference type="STRING" id="663278.Ethha_1984"/>
<dbReference type="PANTHER" id="PTHR18895">
    <property type="entry name" value="HEMK METHYLTRANSFERASE"/>
    <property type="match status" value="1"/>
</dbReference>
<dbReference type="AlphaFoldDB" id="E6U2W0"/>
<evidence type="ECO:0000256" key="2">
    <source>
        <dbReference type="ARBA" id="ARBA00022679"/>
    </source>
</evidence>
<keyword evidence="7" id="KW-1185">Reference proteome</keyword>
<dbReference type="InterPro" id="IPR019874">
    <property type="entry name" value="RF_methyltr_PrmC"/>
</dbReference>
<protein>
    <recommendedName>
        <fullName evidence="4">Release factor glutamine methyltransferase</fullName>
        <shortName evidence="4">RF MTase</shortName>
        <ecNumber evidence="4">2.1.1.297</ecNumber>
    </recommendedName>
    <alternativeName>
        <fullName evidence="4">N5-glutamine methyltransferase PrmC</fullName>
    </alternativeName>
    <alternativeName>
        <fullName evidence="4">Protein-(glutamine-N5) MTase PrmC</fullName>
    </alternativeName>
    <alternativeName>
        <fullName evidence="4">Protein-glutamine N-methyltransferase PrmC</fullName>
    </alternativeName>
</protein>
<dbReference type="PROSITE" id="PS00092">
    <property type="entry name" value="N6_MTASE"/>
    <property type="match status" value="1"/>
</dbReference>
<dbReference type="NCBIfam" id="TIGR03534">
    <property type="entry name" value="RF_mod_PrmC"/>
    <property type="match status" value="1"/>
</dbReference>
<dbReference type="Gene3D" id="1.10.8.10">
    <property type="entry name" value="DNA helicase RuvA subunit, C-terminal domain"/>
    <property type="match status" value="1"/>
</dbReference>
<dbReference type="KEGG" id="eha:Ethha_1984"/>
<evidence type="ECO:0000313" key="6">
    <source>
        <dbReference type="EMBL" id="ADU27502.1"/>
    </source>
</evidence>
<comment type="catalytic activity">
    <reaction evidence="4">
        <text>L-glutaminyl-[peptide chain release factor] + S-adenosyl-L-methionine = N(5)-methyl-L-glutaminyl-[peptide chain release factor] + S-adenosyl-L-homocysteine + H(+)</text>
        <dbReference type="Rhea" id="RHEA:42896"/>
        <dbReference type="Rhea" id="RHEA-COMP:10271"/>
        <dbReference type="Rhea" id="RHEA-COMP:10272"/>
        <dbReference type="ChEBI" id="CHEBI:15378"/>
        <dbReference type="ChEBI" id="CHEBI:30011"/>
        <dbReference type="ChEBI" id="CHEBI:57856"/>
        <dbReference type="ChEBI" id="CHEBI:59789"/>
        <dbReference type="ChEBI" id="CHEBI:61891"/>
        <dbReference type="EC" id="2.1.1.297"/>
    </reaction>
</comment>
<evidence type="ECO:0000256" key="4">
    <source>
        <dbReference type="HAMAP-Rule" id="MF_02126"/>
    </source>
</evidence>
<feature type="binding site" evidence="4">
    <location>
        <begin position="191"/>
        <end position="194"/>
    </location>
    <ligand>
        <name>substrate</name>
    </ligand>
</feature>
<keyword evidence="3 4" id="KW-0949">S-adenosyl-L-methionine</keyword>
<dbReference type="Proteomes" id="UP000001551">
    <property type="component" value="Chromosome"/>
</dbReference>
<keyword evidence="1 4" id="KW-0489">Methyltransferase</keyword>
<dbReference type="InterPro" id="IPR002052">
    <property type="entry name" value="DNA_methylase_N6_adenine_CS"/>
</dbReference>
<evidence type="ECO:0000313" key="7">
    <source>
        <dbReference type="Proteomes" id="UP000001551"/>
    </source>
</evidence>
<dbReference type="PANTHER" id="PTHR18895:SF74">
    <property type="entry name" value="MTRF1L RELEASE FACTOR GLUTAMINE METHYLTRANSFERASE"/>
    <property type="match status" value="1"/>
</dbReference>
<reference evidence="6 7" key="1">
    <citation type="submission" date="2010-12" db="EMBL/GenBank/DDBJ databases">
        <title>Complete sequence of Ethanoligenens harbinense YUAN-3.</title>
        <authorList>
            <person name="Lucas S."/>
            <person name="Copeland A."/>
            <person name="Lapidus A."/>
            <person name="Cheng J.-F."/>
            <person name="Bruce D."/>
            <person name="Goodwin L."/>
            <person name="Pitluck S."/>
            <person name="Chertkov O."/>
            <person name="Misra M."/>
            <person name="Detter J.C."/>
            <person name="Han C."/>
            <person name="Tapia R."/>
            <person name="Land M."/>
            <person name="Hauser L."/>
            <person name="Jeffries C."/>
            <person name="Kyrpides N."/>
            <person name="Ivanova N."/>
            <person name="Mikhailova N."/>
            <person name="Wang A."/>
            <person name="Mouttaki H."/>
            <person name="He Z."/>
            <person name="Zhou J."/>
            <person name="Hemme C.L."/>
            <person name="Woyke T."/>
        </authorList>
    </citation>
    <scope>NUCLEOTIDE SEQUENCE [LARGE SCALE GENOMIC DNA]</scope>
    <source>
        <strain evidence="7">DSM 18485 / JCM 12961 / CGMCC 1.5033 / YUAN-3</strain>
    </source>
</reference>
<feature type="binding site" evidence="4">
    <location>
        <position position="191"/>
    </location>
    <ligand>
        <name>S-adenosyl-L-methionine</name>
        <dbReference type="ChEBI" id="CHEBI:59789"/>
    </ligand>
</feature>
<dbReference type="GO" id="GO:0003676">
    <property type="term" value="F:nucleic acid binding"/>
    <property type="evidence" value="ECO:0007669"/>
    <property type="project" value="InterPro"/>
</dbReference>
<keyword evidence="2 4" id="KW-0808">Transferase</keyword>
<comment type="similarity">
    <text evidence="4">Belongs to the protein N5-glutamine methyltransferase family. PrmC subfamily.</text>
</comment>
<dbReference type="EMBL" id="CP002400">
    <property type="protein sequence ID" value="ADU27502.1"/>
    <property type="molecule type" value="Genomic_DNA"/>
</dbReference>
<feature type="binding site" evidence="4">
    <location>
        <position position="144"/>
    </location>
    <ligand>
        <name>S-adenosyl-L-methionine</name>
        <dbReference type="ChEBI" id="CHEBI:59789"/>
    </ligand>
</feature>
<dbReference type="InterPro" id="IPR029063">
    <property type="entry name" value="SAM-dependent_MTases_sf"/>
</dbReference>
<dbReference type="Gene3D" id="3.40.50.150">
    <property type="entry name" value="Vaccinia Virus protein VP39"/>
    <property type="match status" value="1"/>
</dbReference>
<dbReference type="eggNOG" id="COG2890">
    <property type="taxonomic scope" value="Bacteria"/>
</dbReference>
<dbReference type="HAMAP" id="MF_02126">
    <property type="entry name" value="RF_methyltr_PrmC"/>
    <property type="match status" value="1"/>
</dbReference>
<dbReference type="Pfam" id="PF03602">
    <property type="entry name" value="Cons_hypoth95"/>
    <property type="match status" value="1"/>
</dbReference>
<evidence type="ECO:0000256" key="1">
    <source>
        <dbReference type="ARBA" id="ARBA00022603"/>
    </source>
</evidence>